<dbReference type="EMBL" id="LAZR01003814">
    <property type="protein sequence ID" value="KKN14461.1"/>
    <property type="molecule type" value="Genomic_DNA"/>
</dbReference>
<gene>
    <name evidence="1" type="ORF">LCGC14_0995830</name>
</gene>
<sequence length="108" mass="11743">MEKTLIQRSLESTPAVITLEETYDASIGSSTEITLNSDTTLIEVSAIDKTILLNWGATSASTSVFDEVINLNSTRQFLVPVDTSTKVLFTKVNFIEQEAGAVLCVVEK</sequence>
<comment type="caution">
    <text evidence="1">The sequence shown here is derived from an EMBL/GenBank/DDBJ whole genome shotgun (WGS) entry which is preliminary data.</text>
</comment>
<accession>A0A0F9QMX0</accession>
<dbReference type="AlphaFoldDB" id="A0A0F9QMX0"/>
<organism evidence="1">
    <name type="scientific">marine sediment metagenome</name>
    <dbReference type="NCBI Taxonomy" id="412755"/>
    <lineage>
        <taxon>unclassified sequences</taxon>
        <taxon>metagenomes</taxon>
        <taxon>ecological metagenomes</taxon>
    </lineage>
</organism>
<reference evidence="1" key="1">
    <citation type="journal article" date="2015" name="Nature">
        <title>Complex archaea that bridge the gap between prokaryotes and eukaryotes.</title>
        <authorList>
            <person name="Spang A."/>
            <person name="Saw J.H."/>
            <person name="Jorgensen S.L."/>
            <person name="Zaremba-Niedzwiedzka K."/>
            <person name="Martijn J."/>
            <person name="Lind A.E."/>
            <person name="van Eijk R."/>
            <person name="Schleper C."/>
            <person name="Guy L."/>
            <person name="Ettema T.J."/>
        </authorList>
    </citation>
    <scope>NUCLEOTIDE SEQUENCE</scope>
</reference>
<protein>
    <submittedName>
        <fullName evidence="1">Uncharacterized protein</fullName>
    </submittedName>
</protein>
<proteinExistence type="predicted"/>
<evidence type="ECO:0000313" key="1">
    <source>
        <dbReference type="EMBL" id="KKN14461.1"/>
    </source>
</evidence>
<name>A0A0F9QMX0_9ZZZZ</name>